<sequence>MADLTAGIVIGERFRLVRILGRGSYGDVWLADVVDDPDLPGQVALKIYQQPQQNRATRVLLKEAEIALDFEHERLVRVYGAKRIDGIVIMWMEFVDGDSLLVRLGEEETPRPVSLDEILSWLRNIAEGLAYLHIQDPPKVHGDLKLDNVLLDKASGARLVDFGQTRAIEEQFVLTDGAGALSYLAPEIIGKGIEGEGKRYVSSDIYSFGVIAYRMLTGRFPRRTVHEVINLTPFPRPAELNPSIPRELDALVVKCLEKRPENRFATGSELLAATDEVRTSIEITGVERAQLATLAPEPVPTVADELAELASELVEQGKVEEAVEKLEKAMQRMSTSPRVLLLYAAAARTVGKIDAAYLVYGRVIRWLRNNGAGDEELRDAMEGRADVGVRLKRYEEAVKDFSWLAERWPEKRWYRFRHAVALGLAGRFADSIEVLQHLHEEAPPTALVCAKLGFAYMQLSQIPLATQYFNEALMLDQYEPVALFHMARIRAIQGRPDKAMQYLERLRGVEGAEQEAQELSRMLGRESTVEQGSRA</sequence>
<keyword evidence="2" id="KW-0547">Nucleotide-binding</keyword>
<evidence type="ECO:0000259" key="3">
    <source>
        <dbReference type="PROSITE" id="PS50011"/>
    </source>
</evidence>
<dbReference type="GO" id="GO:0004674">
    <property type="term" value="F:protein serine/threonine kinase activity"/>
    <property type="evidence" value="ECO:0007669"/>
    <property type="project" value="TreeGrafter"/>
</dbReference>
<dbReference type="InterPro" id="IPR000719">
    <property type="entry name" value="Prot_kinase_dom"/>
</dbReference>
<dbReference type="CDD" id="cd14014">
    <property type="entry name" value="STKc_PknB_like"/>
    <property type="match status" value="1"/>
</dbReference>
<dbReference type="PANTHER" id="PTHR44329">
    <property type="entry name" value="SERINE/THREONINE-PROTEIN KINASE TNNI3K-RELATED"/>
    <property type="match status" value="1"/>
</dbReference>
<dbReference type="InterPro" id="IPR011990">
    <property type="entry name" value="TPR-like_helical_dom_sf"/>
</dbReference>
<dbReference type="SMART" id="SM00220">
    <property type="entry name" value="S_TKc"/>
    <property type="match status" value="1"/>
</dbReference>
<keyword evidence="4" id="KW-0418">Kinase</keyword>
<dbReference type="InterPro" id="IPR011009">
    <property type="entry name" value="Kinase-like_dom_sf"/>
</dbReference>
<reference evidence="4 5" key="1">
    <citation type="submission" date="2021-05" db="EMBL/GenBank/DDBJ databases">
        <title>Genetic and Functional Diversity in Clade A Lucinid endosymbionts from the Bahamas.</title>
        <authorList>
            <person name="Giani N.M."/>
            <person name="Engel A.S."/>
            <person name="Campbell B.J."/>
        </authorList>
    </citation>
    <scope>NUCLEOTIDE SEQUENCE [LARGE SCALE GENOMIC DNA]</scope>
    <source>
        <strain evidence="4">LUC16012Gg_MoonRockCtena</strain>
    </source>
</reference>
<dbReference type="EMBL" id="JAHHGM010000012">
    <property type="protein sequence ID" value="MBT2989951.1"/>
    <property type="molecule type" value="Genomic_DNA"/>
</dbReference>
<accession>A0A944M8J7</accession>
<dbReference type="InterPro" id="IPR017441">
    <property type="entry name" value="Protein_kinase_ATP_BS"/>
</dbReference>
<dbReference type="PANTHER" id="PTHR44329:SF289">
    <property type="entry name" value="SERINE_THREONINE-PROTEIN KINASE VIK"/>
    <property type="match status" value="1"/>
</dbReference>
<dbReference type="Proteomes" id="UP000770889">
    <property type="component" value="Unassembled WGS sequence"/>
</dbReference>
<dbReference type="Gene3D" id="1.10.510.10">
    <property type="entry name" value="Transferase(Phosphotransferase) domain 1"/>
    <property type="match status" value="1"/>
</dbReference>
<dbReference type="SUPFAM" id="SSF48452">
    <property type="entry name" value="TPR-like"/>
    <property type="match status" value="1"/>
</dbReference>
<name>A0A944M8J7_9GAMM</name>
<evidence type="ECO:0000313" key="5">
    <source>
        <dbReference type="Proteomes" id="UP000770889"/>
    </source>
</evidence>
<evidence type="ECO:0000256" key="1">
    <source>
        <dbReference type="PROSITE-ProRule" id="PRU00339"/>
    </source>
</evidence>
<dbReference type="AlphaFoldDB" id="A0A944M8J7"/>
<keyword evidence="1" id="KW-0802">TPR repeat</keyword>
<dbReference type="PROSITE" id="PS00107">
    <property type="entry name" value="PROTEIN_KINASE_ATP"/>
    <property type="match status" value="1"/>
</dbReference>
<dbReference type="Gene3D" id="3.30.200.20">
    <property type="entry name" value="Phosphorylase Kinase, domain 1"/>
    <property type="match status" value="1"/>
</dbReference>
<dbReference type="PROSITE" id="PS50011">
    <property type="entry name" value="PROTEIN_KINASE_DOM"/>
    <property type="match status" value="1"/>
</dbReference>
<comment type="caution">
    <text evidence="4">The sequence shown here is derived from an EMBL/GenBank/DDBJ whole genome shotgun (WGS) entry which is preliminary data.</text>
</comment>
<dbReference type="InterPro" id="IPR051681">
    <property type="entry name" value="Ser/Thr_Kinases-Pseudokinases"/>
</dbReference>
<dbReference type="SUPFAM" id="SSF56112">
    <property type="entry name" value="Protein kinase-like (PK-like)"/>
    <property type="match status" value="1"/>
</dbReference>
<proteinExistence type="predicted"/>
<organism evidence="4 5">
    <name type="scientific">Candidatus Thiodiazotropha taylori</name>
    <dbReference type="NCBI Taxonomy" id="2792791"/>
    <lineage>
        <taxon>Bacteria</taxon>
        <taxon>Pseudomonadati</taxon>
        <taxon>Pseudomonadota</taxon>
        <taxon>Gammaproteobacteria</taxon>
        <taxon>Chromatiales</taxon>
        <taxon>Sedimenticolaceae</taxon>
        <taxon>Candidatus Thiodiazotropha</taxon>
    </lineage>
</organism>
<dbReference type="GO" id="GO:0005524">
    <property type="term" value="F:ATP binding"/>
    <property type="evidence" value="ECO:0007669"/>
    <property type="project" value="UniProtKB-UniRule"/>
</dbReference>
<keyword evidence="2" id="KW-0067">ATP-binding</keyword>
<feature type="domain" description="Protein kinase" evidence="3">
    <location>
        <begin position="14"/>
        <end position="278"/>
    </location>
</feature>
<feature type="binding site" evidence="2">
    <location>
        <position position="46"/>
    </location>
    <ligand>
        <name>ATP</name>
        <dbReference type="ChEBI" id="CHEBI:30616"/>
    </ligand>
</feature>
<feature type="repeat" description="TPR" evidence="1">
    <location>
        <begin position="446"/>
        <end position="479"/>
    </location>
</feature>
<evidence type="ECO:0000256" key="2">
    <source>
        <dbReference type="PROSITE-ProRule" id="PRU10141"/>
    </source>
</evidence>
<gene>
    <name evidence="4" type="ORF">KME65_13435</name>
</gene>
<dbReference type="PROSITE" id="PS50005">
    <property type="entry name" value="TPR"/>
    <property type="match status" value="1"/>
</dbReference>
<dbReference type="Pfam" id="PF00069">
    <property type="entry name" value="Pkinase"/>
    <property type="match status" value="1"/>
</dbReference>
<protein>
    <submittedName>
        <fullName evidence="4">Protein kinase</fullName>
    </submittedName>
</protein>
<dbReference type="SMART" id="SM00028">
    <property type="entry name" value="TPR"/>
    <property type="match status" value="4"/>
</dbReference>
<evidence type="ECO:0000313" key="4">
    <source>
        <dbReference type="EMBL" id="MBT2989951.1"/>
    </source>
</evidence>
<dbReference type="InterPro" id="IPR019734">
    <property type="entry name" value="TPR_rpt"/>
</dbReference>
<dbReference type="Gene3D" id="1.25.40.10">
    <property type="entry name" value="Tetratricopeptide repeat domain"/>
    <property type="match status" value="2"/>
</dbReference>
<keyword evidence="4" id="KW-0808">Transferase</keyword>